<keyword evidence="1" id="KW-0472">Membrane</keyword>
<gene>
    <name evidence="2" type="ORF">FHR23_001140</name>
</gene>
<dbReference type="AlphaFoldDB" id="A0A840YX56"/>
<feature type="transmembrane region" description="Helical" evidence="1">
    <location>
        <begin position="141"/>
        <end position="158"/>
    </location>
</feature>
<feature type="transmembrane region" description="Helical" evidence="1">
    <location>
        <begin position="63"/>
        <end position="84"/>
    </location>
</feature>
<accession>A0A840YX56</accession>
<keyword evidence="3" id="KW-1185">Reference proteome</keyword>
<dbReference type="Pfam" id="PF11188">
    <property type="entry name" value="DUF2975"/>
    <property type="match status" value="1"/>
</dbReference>
<keyword evidence="1" id="KW-0812">Transmembrane</keyword>
<keyword evidence="1" id="KW-1133">Transmembrane helix</keyword>
<reference evidence="2 3" key="1">
    <citation type="submission" date="2020-08" db="EMBL/GenBank/DDBJ databases">
        <title>Genomic Encyclopedia of Type Strains, Phase IV (KMG-IV): sequencing the most valuable type-strain genomes for metagenomic binning, comparative biology and taxonomic classification.</title>
        <authorList>
            <person name="Goeker M."/>
        </authorList>
    </citation>
    <scope>NUCLEOTIDE SEQUENCE [LARGE SCALE GENOMIC DNA]</scope>
    <source>
        <strain evidence="2 3">DSM 27203</strain>
    </source>
</reference>
<feature type="transmembrane region" description="Helical" evidence="1">
    <location>
        <begin position="12"/>
        <end position="34"/>
    </location>
</feature>
<dbReference type="InterPro" id="IPR021354">
    <property type="entry name" value="DUF2975"/>
</dbReference>
<feature type="transmembrane region" description="Helical" evidence="1">
    <location>
        <begin position="105"/>
        <end position="129"/>
    </location>
</feature>
<sequence>MKLNALTLSRLLVRILFWLNIVLAAAFVALLLWWSVSPHWIESILGAKYGSGKANEIRELMQAALLLGILTAAPVGMILAMLLRMIETVRAGTPFVAINAQRLRLMGWLVLGLQVADLIFSALGIYAGSLHADWQGSTPSLMGWLLALLLFVLARIFSEGVAMRDDLEGTV</sequence>
<protein>
    <recommendedName>
        <fullName evidence="4">DUF2975 domain-containing protein</fullName>
    </recommendedName>
</protein>
<evidence type="ECO:0000256" key="1">
    <source>
        <dbReference type="SAM" id="Phobius"/>
    </source>
</evidence>
<proteinExistence type="predicted"/>
<comment type="caution">
    <text evidence="2">The sequence shown here is derived from an EMBL/GenBank/DDBJ whole genome shotgun (WGS) entry which is preliminary data.</text>
</comment>
<dbReference type="RefSeq" id="WP_184001902.1">
    <property type="nucleotide sequence ID" value="NZ_BAABIF010000004.1"/>
</dbReference>
<dbReference type="Proteomes" id="UP000554342">
    <property type="component" value="Unassembled WGS sequence"/>
</dbReference>
<evidence type="ECO:0000313" key="2">
    <source>
        <dbReference type="EMBL" id="MBB5718233.1"/>
    </source>
</evidence>
<evidence type="ECO:0008006" key="4">
    <source>
        <dbReference type="Google" id="ProtNLM"/>
    </source>
</evidence>
<organism evidence="2 3">
    <name type="scientific">Stakelama sediminis</name>
    <dbReference type="NCBI Taxonomy" id="463200"/>
    <lineage>
        <taxon>Bacteria</taxon>
        <taxon>Pseudomonadati</taxon>
        <taxon>Pseudomonadota</taxon>
        <taxon>Alphaproteobacteria</taxon>
        <taxon>Sphingomonadales</taxon>
        <taxon>Sphingomonadaceae</taxon>
        <taxon>Stakelama</taxon>
    </lineage>
</organism>
<evidence type="ECO:0000313" key="3">
    <source>
        <dbReference type="Proteomes" id="UP000554342"/>
    </source>
</evidence>
<name>A0A840YX56_9SPHN</name>
<dbReference type="EMBL" id="JACIJI010000001">
    <property type="protein sequence ID" value="MBB5718233.1"/>
    <property type="molecule type" value="Genomic_DNA"/>
</dbReference>